<protein>
    <submittedName>
        <fullName evidence="2">Uncharacterized protein</fullName>
    </submittedName>
</protein>
<accession>A0A0E9V7T7</accession>
<proteinExistence type="predicted"/>
<organism evidence="2">
    <name type="scientific">Anguilla anguilla</name>
    <name type="common">European freshwater eel</name>
    <name type="synonym">Muraena anguilla</name>
    <dbReference type="NCBI Taxonomy" id="7936"/>
    <lineage>
        <taxon>Eukaryota</taxon>
        <taxon>Metazoa</taxon>
        <taxon>Chordata</taxon>
        <taxon>Craniata</taxon>
        <taxon>Vertebrata</taxon>
        <taxon>Euteleostomi</taxon>
        <taxon>Actinopterygii</taxon>
        <taxon>Neopterygii</taxon>
        <taxon>Teleostei</taxon>
        <taxon>Anguilliformes</taxon>
        <taxon>Anguillidae</taxon>
        <taxon>Anguilla</taxon>
    </lineage>
</organism>
<reference evidence="2" key="2">
    <citation type="journal article" date="2015" name="Fish Shellfish Immunol.">
        <title>Early steps in the European eel (Anguilla anguilla)-Vibrio vulnificus interaction in the gills: Role of the RtxA13 toxin.</title>
        <authorList>
            <person name="Callol A."/>
            <person name="Pajuelo D."/>
            <person name="Ebbesson L."/>
            <person name="Teles M."/>
            <person name="MacKenzie S."/>
            <person name="Amaro C."/>
        </authorList>
    </citation>
    <scope>NUCLEOTIDE SEQUENCE</scope>
</reference>
<dbReference type="AlphaFoldDB" id="A0A0E9V7T7"/>
<feature type="compositionally biased region" description="Polar residues" evidence="1">
    <location>
        <begin position="23"/>
        <end position="41"/>
    </location>
</feature>
<dbReference type="EMBL" id="GBXM01034465">
    <property type="protein sequence ID" value="JAH74112.1"/>
    <property type="molecule type" value="Transcribed_RNA"/>
</dbReference>
<evidence type="ECO:0000256" key="1">
    <source>
        <dbReference type="SAM" id="MobiDB-lite"/>
    </source>
</evidence>
<name>A0A0E9V7T7_ANGAN</name>
<reference evidence="2" key="1">
    <citation type="submission" date="2014-11" db="EMBL/GenBank/DDBJ databases">
        <authorList>
            <person name="Amaro Gonzalez C."/>
        </authorList>
    </citation>
    <scope>NUCLEOTIDE SEQUENCE</scope>
</reference>
<feature type="region of interest" description="Disordered" evidence="1">
    <location>
        <begin position="22"/>
        <end position="41"/>
    </location>
</feature>
<sequence>MLLFRARVWCSVIRARKEPCMKRQSQSTTRRGTQSMTCWDQ</sequence>
<evidence type="ECO:0000313" key="2">
    <source>
        <dbReference type="EMBL" id="JAH74112.1"/>
    </source>
</evidence>